<keyword evidence="1" id="KW-0677">Repeat</keyword>
<dbReference type="EMBL" id="LAZR01048444">
    <property type="protein sequence ID" value="KKK91916.1"/>
    <property type="molecule type" value="Genomic_DNA"/>
</dbReference>
<accession>A0A0F9C5K6</accession>
<evidence type="ECO:0000256" key="1">
    <source>
        <dbReference type="ARBA" id="ARBA00022737"/>
    </source>
</evidence>
<protein>
    <recommendedName>
        <fullName evidence="4">CBS domain-containing protein</fullName>
    </recommendedName>
</protein>
<feature type="domain" description="CBS" evidence="4">
    <location>
        <begin position="48"/>
        <end position="110"/>
    </location>
</feature>
<dbReference type="PANTHER" id="PTHR22777">
    <property type="entry name" value="HEMOLYSIN-RELATED"/>
    <property type="match status" value="1"/>
</dbReference>
<feature type="compositionally biased region" description="Acidic residues" evidence="3">
    <location>
        <begin position="178"/>
        <end position="212"/>
    </location>
</feature>
<dbReference type="PANTHER" id="PTHR22777:SF17">
    <property type="entry name" value="UPF0053 PROTEIN SLL0260"/>
    <property type="match status" value="1"/>
</dbReference>
<proteinExistence type="predicted"/>
<feature type="region of interest" description="Disordered" evidence="3">
    <location>
        <begin position="239"/>
        <end position="306"/>
    </location>
</feature>
<dbReference type="PROSITE" id="PS51371">
    <property type="entry name" value="CBS"/>
    <property type="match status" value="2"/>
</dbReference>
<dbReference type="InterPro" id="IPR046342">
    <property type="entry name" value="CBS_dom_sf"/>
</dbReference>
<feature type="region of interest" description="Disordered" evidence="3">
    <location>
        <begin position="178"/>
        <end position="218"/>
    </location>
</feature>
<dbReference type="AlphaFoldDB" id="A0A0F9C5K6"/>
<keyword evidence="2" id="KW-0129">CBS domain</keyword>
<reference evidence="5" key="1">
    <citation type="journal article" date="2015" name="Nature">
        <title>Complex archaea that bridge the gap between prokaryotes and eukaryotes.</title>
        <authorList>
            <person name="Spang A."/>
            <person name="Saw J.H."/>
            <person name="Jorgensen S.L."/>
            <person name="Zaremba-Niedzwiedzka K."/>
            <person name="Martijn J."/>
            <person name="Lind A.E."/>
            <person name="van Eijk R."/>
            <person name="Schleper C."/>
            <person name="Guy L."/>
            <person name="Ettema T.J."/>
        </authorList>
    </citation>
    <scope>NUCLEOTIDE SEQUENCE</scope>
</reference>
<dbReference type="SUPFAM" id="SSF54631">
    <property type="entry name" value="CBS-domain pair"/>
    <property type="match status" value="1"/>
</dbReference>
<comment type="caution">
    <text evidence="5">The sequence shown here is derived from an EMBL/GenBank/DDBJ whole genome shotgun (WGS) entry which is preliminary data.</text>
</comment>
<feature type="compositionally biased region" description="Acidic residues" evidence="3">
    <location>
        <begin position="248"/>
        <end position="286"/>
    </location>
</feature>
<evidence type="ECO:0000313" key="5">
    <source>
        <dbReference type="EMBL" id="KKK91916.1"/>
    </source>
</evidence>
<evidence type="ECO:0000259" key="4">
    <source>
        <dbReference type="PROSITE" id="PS51371"/>
    </source>
</evidence>
<dbReference type="CDD" id="cd04590">
    <property type="entry name" value="CBS_pair_CorC_HlyC_assoc"/>
    <property type="match status" value="1"/>
</dbReference>
<gene>
    <name evidence="5" type="ORF">LCGC14_2708160</name>
</gene>
<dbReference type="Gene3D" id="3.10.580.10">
    <property type="entry name" value="CBS-domain"/>
    <property type="match status" value="1"/>
</dbReference>
<name>A0A0F9C5K6_9ZZZZ</name>
<dbReference type="FunFam" id="3.10.580.10:FF:000002">
    <property type="entry name" value="Magnesium/cobalt efflux protein CorC"/>
    <property type="match status" value="1"/>
</dbReference>
<dbReference type="Pfam" id="PF00571">
    <property type="entry name" value="CBS"/>
    <property type="match status" value="2"/>
</dbReference>
<organism evidence="5">
    <name type="scientific">marine sediment metagenome</name>
    <dbReference type="NCBI Taxonomy" id="412755"/>
    <lineage>
        <taxon>unclassified sequences</taxon>
        <taxon>metagenomes</taxon>
        <taxon>ecological metagenomes</taxon>
    </lineage>
</organism>
<evidence type="ECO:0000256" key="3">
    <source>
        <dbReference type="SAM" id="MobiDB-lite"/>
    </source>
</evidence>
<dbReference type="GO" id="GO:0005886">
    <property type="term" value="C:plasma membrane"/>
    <property type="evidence" value="ECO:0007669"/>
    <property type="project" value="TreeGrafter"/>
</dbReference>
<dbReference type="InterPro" id="IPR000644">
    <property type="entry name" value="CBS_dom"/>
</dbReference>
<dbReference type="SMART" id="SM00116">
    <property type="entry name" value="CBS"/>
    <property type="match status" value="1"/>
</dbReference>
<dbReference type="InterPro" id="IPR044751">
    <property type="entry name" value="Ion_transp-like_CBS"/>
</dbReference>
<evidence type="ECO:0000256" key="2">
    <source>
        <dbReference type="ARBA" id="ARBA00023122"/>
    </source>
</evidence>
<feature type="domain" description="CBS" evidence="4">
    <location>
        <begin position="119"/>
        <end position="176"/>
    </location>
</feature>
<sequence length="321" mass="36195">MKLTLFKKKKGRKIKKMISESNGEMEEGEREMIRGVVGLGETFVKTIMIPRTGVVSVSADMDFDDIISLVIKSGHSRIPVYEDTIDNVIGFLYAKDLLPYLAKKSTNKDYKNNGAVKKILRPVHFVPEGKMIDELLSEFRQKKMHIAVVVDEYGGMASIVCLENILEEIVGDIQDEYDDEEPEAELGMDDEEPEPEEDDDMPPEEPMGDEEPAASGEECPVCGQKMEYSEEAGMNQCGECGYEATSEMNDEPPMDDEEPEPEEQDAEPEDGEEVDDEPPEDDEEEPMEARKCPHCRQPMQEDKQRGKNVCTFCKFELDLGA</sequence>